<organism evidence="1 2">
    <name type="scientific">Taxus chinensis</name>
    <name type="common">Chinese yew</name>
    <name type="synonym">Taxus wallichiana var. chinensis</name>
    <dbReference type="NCBI Taxonomy" id="29808"/>
    <lineage>
        <taxon>Eukaryota</taxon>
        <taxon>Viridiplantae</taxon>
        <taxon>Streptophyta</taxon>
        <taxon>Embryophyta</taxon>
        <taxon>Tracheophyta</taxon>
        <taxon>Spermatophyta</taxon>
        <taxon>Pinopsida</taxon>
        <taxon>Pinidae</taxon>
        <taxon>Conifers II</taxon>
        <taxon>Cupressales</taxon>
        <taxon>Taxaceae</taxon>
        <taxon>Taxus</taxon>
    </lineage>
</organism>
<evidence type="ECO:0000313" key="1">
    <source>
        <dbReference type="EMBL" id="KAH9323398.1"/>
    </source>
</evidence>
<feature type="non-terminal residue" evidence="1">
    <location>
        <position position="75"/>
    </location>
</feature>
<proteinExistence type="predicted"/>
<accession>A0AA38GKT1</accession>
<dbReference type="AlphaFoldDB" id="A0AA38GKT1"/>
<name>A0AA38GKT1_TAXCH</name>
<comment type="caution">
    <text evidence="1">The sequence shown here is derived from an EMBL/GenBank/DDBJ whole genome shotgun (WGS) entry which is preliminary data.</text>
</comment>
<dbReference type="EMBL" id="JAHRHJ020000003">
    <property type="protein sequence ID" value="KAH9323398.1"/>
    <property type="molecule type" value="Genomic_DNA"/>
</dbReference>
<keyword evidence="2" id="KW-1185">Reference proteome</keyword>
<evidence type="ECO:0000313" key="2">
    <source>
        <dbReference type="Proteomes" id="UP000824469"/>
    </source>
</evidence>
<gene>
    <name evidence="1" type="ORF">KI387_018037</name>
</gene>
<sequence>RSSSPVSEQGKKIWQGEEKLLEQVVRRRQPPGAQKPACNFPSAESLAFLRPENMPNVLAPALRSTLQPFWNTWPP</sequence>
<reference evidence="1 2" key="1">
    <citation type="journal article" date="2021" name="Nat. Plants">
        <title>The Taxus genome provides insights into paclitaxel biosynthesis.</title>
        <authorList>
            <person name="Xiong X."/>
            <person name="Gou J."/>
            <person name="Liao Q."/>
            <person name="Li Y."/>
            <person name="Zhou Q."/>
            <person name="Bi G."/>
            <person name="Li C."/>
            <person name="Du R."/>
            <person name="Wang X."/>
            <person name="Sun T."/>
            <person name="Guo L."/>
            <person name="Liang H."/>
            <person name="Lu P."/>
            <person name="Wu Y."/>
            <person name="Zhang Z."/>
            <person name="Ro D.K."/>
            <person name="Shang Y."/>
            <person name="Huang S."/>
            <person name="Yan J."/>
        </authorList>
    </citation>
    <scope>NUCLEOTIDE SEQUENCE [LARGE SCALE GENOMIC DNA]</scope>
    <source>
        <strain evidence="1">Ta-2019</strain>
    </source>
</reference>
<feature type="non-terminal residue" evidence="1">
    <location>
        <position position="1"/>
    </location>
</feature>
<dbReference type="Proteomes" id="UP000824469">
    <property type="component" value="Unassembled WGS sequence"/>
</dbReference>
<protein>
    <submittedName>
        <fullName evidence="1">Uncharacterized protein</fullName>
    </submittedName>
</protein>